<evidence type="ECO:0000256" key="3">
    <source>
        <dbReference type="ARBA" id="ARBA00022829"/>
    </source>
</evidence>
<dbReference type="PANTHER" id="PTHR34298">
    <property type="entry name" value="SEGREGATION AND CONDENSATION PROTEIN B"/>
    <property type="match status" value="1"/>
</dbReference>
<protein>
    <submittedName>
        <fullName evidence="6">Unannotated protein</fullName>
    </submittedName>
</protein>
<dbReference type="Pfam" id="PF04079">
    <property type="entry name" value="SMC_ScpB"/>
    <property type="match status" value="1"/>
</dbReference>
<proteinExistence type="predicted"/>
<evidence type="ECO:0000256" key="1">
    <source>
        <dbReference type="ARBA" id="ARBA00022490"/>
    </source>
</evidence>
<evidence type="ECO:0000256" key="2">
    <source>
        <dbReference type="ARBA" id="ARBA00022618"/>
    </source>
</evidence>
<evidence type="ECO:0000256" key="4">
    <source>
        <dbReference type="ARBA" id="ARBA00023306"/>
    </source>
</evidence>
<keyword evidence="3" id="KW-0159">Chromosome partition</keyword>
<keyword evidence="1" id="KW-0963">Cytoplasm</keyword>
<dbReference type="InterPro" id="IPR036390">
    <property type="entry name" value="WH_DNA-bd_sf"/>
</dbReference>
<accession>A0A6J6M0X8</accession>
<feature type="region of interest" description="Disordered" evidence="5">
    <location>
        <begin position="191"/>
        <end position="219"/>
    </location>
</feature>
<dbReference type="NCBIfam" id="TIGR00281">
    <property type="entry name" value="SMC-Scp complex subunit ScpB"/>
    <property type="match status" value="1"/>
</dbReference>
<evidence type="ECO:0000256" key="5">
    <source>
        <dbReference type="SAM" id="MobiDB-lite"/>
    </source>
</evidence>
<keyword evidence="4" id="KW-0131">Cell cycle</keyword>
<dbReference type="Gene3D" id="1.10.10.10">
    <property type="entry name" value="Winged helix-like DNA-binding domain superfamily/Winged helix DNA-binding domain"/>
    <property type="match status" value="2"/>
</dbReference>
<dbReference type="AlphaFoldDB" id="A0A6J6M0X8"/>
<keyword evidence="2" id="KW-0132">Cell division</keyword>
<dbReference type="GO" id="GO:0051304">
    <property type="term" value="P:chromosome separation"/>
    <property type="evidence" value="ECO:0007669"/>
    <property type="project" value="InterPro"/>
</dbReference>
<dbReference type="GO" id="GO:0051301">
    <property type="term" value="P:cell division"/>
    <property type="evidence" value="ECO:0007669"/>
    <property type="project" value="UniProtKB-KW"/>
</dbReference>
<reference evidence="6" key="1">
    <citation type="submission" date="2020-05" db="EMBL/GenBank/DDBJ databases">
        <authorList>
            <person name="Chiriac C."/>
            <person name="Salcher M."/>
            <person name="Ghai R."/>
            <person name="Kavagutti S V."/>
        </authorList>
    </citation>
    <scope>NUCLEOTIDE SEQUENCE</scope>
</reference>
<dbReference type="InterPro" id="IPR036388">
    <property type="entry name" value="WH-like_DNA-bd_sf"/>
</dbReference>
<evidence type="ECO:0000313" key="6">
    <source>
        <dbReference type="EMBL" id="CAB4666514.1"/>
    </source>
</evidence>
<name>A0A6J6M0X8_9ZZZZ</name>
<dbReference type="PIRSF" id="PIRSF019345">
    <property type="entry name" value="ScpB"/>
    <property type="match status" value="1"/>
</dbReference>
<dbReference type="PANTHER" id="PTHR34298:SF2">
    <property type="entry name" value="SEGREGATION AND CONDENSATION PROTEIN B"/>
    <property type="match status" value="1"/>
</dbReference>
<feature type="compositionally biased region" description="Acidic residues" evidence="5">
    <location>
        <begin position="198"/>
        <end position="211"/>
    </location>
</feature>
<dbReference type="SUPFAM" id="SSF46785">
    <property type="entry name" value="Winged helix' DNA-binding domain"/>
    <property type="match status" value="2"/>
</dbReference>
<sequence length="219" mass="23560">MEVEVTTEAVRAVEAILMVAHEPVPTDLIAQLVELPSATVEELCVRLGETYEAAGHGFQVSKVAGGWRFQTHPDLAPYVERFILDGQRARLSGAALETLAIIAYKQPISRLQIASIRGVDPDAVMRTLHGRGYIAPVARDSGPGQAVMWGTTQLFLEKLGLASLADMPPIATFVPDASLVEALEKTLRIEAEPLAISDDGDSEPSNEESSDTPESKEAE</sequence>
<gene>
    <name evidence="6" type="ORF">UFOPK2295_00534</name>
</gene>
<dbReference type="EMBL" id="CAEZWV010000007">
    <property type="protein sequence ID" value="CAB4666514.1"/>
    <property type="molecule type" value="Genomic_DNA"/>
</dbReference>
<organism evidence="6">
    <name type="scientific">freshwater metagenome</name>
    <dbReference type="NCBI Taxonomy" id="449393"/>
    <lineage>
        <taxon>unclassified sequences</taxon>
        <taxon>metagenomes</taxon>
        <taxon>ecological metagenomes</taxon>
    </lineage>
</organism>
<dbReference type="InterPro" id="IPR005234">
    <property type="entry name" value="ScpB_csome_segregation"/>
</dbReference>